<evidence type="ECO:0000313" key="2">
    <source>
        <dbReference type="Proteomes" id="UP001519460"/>
    </source>
</evidence>
<reference evidence="1 2" key="1">
    <citation type="journal article" date="2023" name="Sci. Data">
        <title>Genome assembly of the Korean intertidal mud-creeper Batillaria attramentaria.</title>
        <authorList>
            <person name="Patra A.K."/>
            <person name="Ho P.T."/>
            <person name="Jun S."/>
            <person name="Lee S.J."/>
            <person name="Kim Y."/>
            <person name="Won Y.J."/>
        </authorList>
    </citation>
    <scope>NUCLEOTIDE SEQUENCE [LARGE SCALE GENOMIC DNA]</scope>
    <source>
        <strain evidence="1">Wonlab-2016</strain>
    </source>
</reference>
<evidence type="ECO:0000313" key="1">
    <source>
        <dbReference type="EMBL" id="KAK7480757.1"/>
    </source>
</evidence>
<accession>A0ABD0K0B7</accession>
<protein>
    <submittedName>
        <fullName evidence="1">Uncharacterized protein</fullName>
    </submittedName>
</protein>
<organism evidence="1 2">
    <name type="scientific">Batillaria attramentaria</name>
    <dbReference type="NCBI Taxonomy" id="370345"/>
    <lineage>
        <taxon>Eukaryota</taxon>
        <taxon>Metazoa</taxon>
        <taxon>Spiralia</taxon>
        <taxon>Lophotrochozoa</taxon>
        <taxon>Mollusca</taxon>
        <taxon>Gastropoda</taxon>
        <taxon>Caenogastropoda</taxon>
        <taxon>Sorbeoconcha</taxon>
        <taxon>Cerithioidea</taxon>
        <taxon>Batillariidae</taxon>
        <taxon>Batillaria</taxon>
    </lineage>
</organism>
<comment type="caution">
    <text evidence="1">The sequence shown here is derived from an EMBL/GenBank/DDBJ whole genome shotgun (WGS) entry which is preliminary data.</text>
</comment>
<keyword evidence="2" id="KW-1185">Reference proteome</keyword>
<name>A0ABD0K0B7_9CAEN</name>
<dbReference type="EMBL" id="JACVVK020000275">
    <property type="protein sequence ID" value="KAK7480757.1"/>
    <property type="molecule type" value="Genomic_DNA"/>
</dbReference>
<dbReference type="Proteomes" id="UP001519460">
    <property type="component" value="Unassembled WGS sequence"/>
</dbReference>
<gene>
    <name evidence="1" type="ORF">BaRGS_00028018</name>
</gene>
<dbReference type="AlphaFoldDB" id="A0ABD0K0B7"/>
<sequence>MFQHDTDNQQKSNEREVVTLFTQTRQIFGSLALPKRLATNMVTHKVRTPVPLKRWAWLEASAPPRCFSPASSHHLLSITERRDSFSAPCLRLTNRPSEEPILTHWMTDLS</sequence>
<proteinExistence type="predicted"/>